<keyword evidence="8" id="KW-0479">Metal-binding</keyword>
<name>A0A210Q0Q0_MIZYE</name>
<evidence type="ECO:0000256" key="5">
    <source>
        <dbReference type="ARBA" id="ARBA00022690"/>
    </source>
</evidence>
<keyword evidence="8" id="KW-0862">Zinc</keyword>
<dbReference type="GO" id="GO:0051045">
    <property type="term" value="P:negative regulation of membrane protein ectodomain proteolysis"/>
    <property type="evidence" value="ECO:0007669"/>
    <property type="project" value="TreeGrafter"/>
</dbReference>
<proteinExistence type="inferred from homology"/>
<evidence type="ECO:0000313" key="13">
    <source>
        <dbReference type="Proteomes" id="UP000242188"/>
    </source>
</evidence>
<feature type="disulfide bond" evidence="9">
    <location>
        <begin position="24"/>
        <end position="98"/>
    </location>
</feature>
<sequence length="204" mass="22851">MEFRRLLVRVAILLAFLTLTNGMCPICPDKVHPQEAFCAADFVIKATVDDLTNFGDDPLTTDIDPQDKYKVFVEKVYKGNVTTDCYTYVWTLRGSLPCGVELTLEKTFLISGVIEEGVLIMDACGLHEPWDDVTSHMKIGVNKRYEKNCQCEIGDDRCKVDPALDKSCYCKYATCVQFAQAGCAPECKWKQSQSFSTCITNSIP</sequence>
<evidence type="ECO:0000256" key="10">
    <source>
        <dbReference type="SAM" id="SignalP"/>
    </source>
</evidence>
<dbReference type="Pfam" id="PF00965">
    <property type="entry name" value="TIMP"/>
    <property type="match status" value="1"/>
</dbReference>
<keyword evidence="4" id="KW-0483">Metalloprotease inhibitor</keyword>
<evidence type="ECO:0000256" key="2">
    <source>
        <dbReference type="ARBA" id="ARBA00011027"/>
    </source>
</evidence>
<dbReference type="InterPro" id="IPR027465">
    <property type="entry name" value="TIMP_C"/>
</dbReference>
<dbReference type="PROSITE" id="PS50189">
    <property type="entry name" value="NTR"/>
    <property type="match status" value="1"/>
</dbReference>
<feature type="binding site" evidence="8">
    <location>
        <position position="24"/>
    </location>
    <ligand>
        <name>Zn(2+)</name>
        <dbReference type="ChEBI" id="CHEBI:29105"/>
        <note>ligand shared with metalloproteinase partner</note>
    </ligand>
</feature>
<feature type="disulfide bond" evidence="9">
    <location>
        <begin position="38"/>
        <end position="149"/>
    </location>
</feature>
<dbReference type="PANTHER" id="PTHR11844">
    <property type="entry name" value="METALLOPROTEASE INHIBITOR"/>
    <property type="match status" value="1"/>
</dbReference>
<comment type="subcellular location">
    <subcellularLocation>
        <location evidence="1">Secreted</location>
    </subcellularLocation>
</comment>
<evidence type="ECO:0000256" key="4">
    <source>
        <dbReference type="ARBA" id="ARBA00022608"/>
    </source>
</evidence>
<dbReference type="SMART" id="SM00206">
    <property type="entry name" value="NTR"/>
    <property type="match status" value="1"/>
</dbReference>
<feature type="signal peptide" evidence="10">
    <location>
        <begin position="1"/>
        <end position="22"/>
    </location>
</feature>
<protein>
    <submittedName>
        <fullName evidence="12">Metalloproteinase inhibitor 3</fullName>
    </submittedName>
</protein>
<evidence type="ECO:0000256" key="7">
    <source>
        <dbReference type="ARBA" id="ARBA00023215"/>
    </source>
</evidence>
<keyword evidence="6 9" id="KW-1015">Disulfide bond</keyword>
<dbReference type="InterPro" id="IPR001134">
    <property type="entry name" value="Netrin_domain"/>
</dbReference>
<dbReference type="GO" id="GO:0031012">
    <property type="term" value="C:extracellular matrix"/>
    <property type="evidence" value="ECO:0007669"/>
    <property type="project" value="TreeGrafter"/>
</dbReference>
<dbReference type="GO" id="GO:0005615">
    <property type="term" value="C:extracellular space"/>
    <property type="evidence" value="ECO:0007669"/>
    <property type="project" value="TreeGrafter"/>
</dbReference>
<keyword evidence="3" id="KW-0964">Secreted</keyword>
<dbReference type="GO" id="GO:0046872">
    <property type="term" value="F:metal ion binding"/>
    <property type="evidence" value="ECO:0007669"/>
    <property type="project" value="UniProtKB-KW"/>
</dbReference>
<organism evidence="12 13">
    <name type="scientific">Mizuhopecten yessoensis</name>
    <name type="common">Japanese scallop</name>
    <name type="synonym">Patinopecten yessoensis</name>
    <dbReference type="NCBI Taxonomy" id="6573"/>
    <lineage>
        <taxon>Eukaryota</taxon>
        <taxon>Metazoa</taxon>
        <taxon>Spiralia</taxon>
        <taxon>Lophotrochozoa</taxon>
        <taxon>Mollusca</taxon>
        <taxon>Bivalvia</taxon>
        <taxon>Autobranchia</taxon>
        <taxon>Pteriomorphia</taxon>
        <taxon>Pectinida</taxon>
        <taxon>Pectinoidea</taxon>
        <taxon>Pectinidae</taxon>
        <taxon>Mizuhopecten</taxon>
    </lineage>
</organism>
<dbReference type="EMBL" id="NEDP02005296">
    <property type="protein sequence ID" value="OWF42323.1"/>
    <property type="molecule type" value="Genomic_DNA"/>
</dbReference>
<dbReference type="InterPro" id="IPR008993">
    <property type="entry name" value="TIMP-like_OB-fold"/>
</dbReference>
<keyword evidence="13" id="KW-1185">Reference proteome</keyword>
<dbReference type="SUPFAM" id="SSF50242">
    <property type="entry name" value="TIMP-like"/>
    <property type="match status" value="1"/>
</dbReference>
<dbReference type="PANTHER" id="PTHR11844:SF33">
    <property type="entry name" value="TISSUE INHIBITOR OF METALLOPROTEINASE"/>
    <property type="match status" value="1"/>
</dbReference>
<evidence type="ECO:0000313" key="12">
    <source>
        <dbReference type="EMBL" id="OWF42323.1"/>
    </source>
</evidence>
<evidence type="ECO:0000256" key="1">
    <source>
        <dbReference type="ARBA" id="ARBA00004613"/>
    </source>
</evidence>
<dbReference type="Proteomes" id="UP000242188">
    <property type="component" value="Unassembled WGS sequence"/>
</dbReference>
<gene>
    <name evidence="12" type="ORF">KP79_PYT11956</name>
</gene>
<comment type="similarity">
    <text evidence="2">Belongs to the protease inhibitor I35 (TIMP) family.</text>
</comment>
<comment type="caution">
    <text evidence="12">The sequence shown here is derived from an EMBL/GenBank/DDBJ whole genome shotgun (WGS) entry which is preliminary data.</text>
</comment>
<evidence type="ECO:0000256" key="6">
    <source>
        <dbReference type="ARBA" id="ARBA00023157"/>
    </source>
</evidence>
<evidence type="ECO:0000259" key="11">
    <source>
        <dbReference type="PROSITE" id="PS50189"/>
    </source>
</evidence>
<keyword evidence="10" id="KW-0732">Signal</keyword>
<dbReference type="GO" id="GO:0008191">
    <property type="term" value="F:metalloendopeptidase inhibitor activity"/>
    <property type="evidence" value="ECO:0007669"/>
    <property type="project" value="InterPro"/>
</dbReference>
<dbReference type="OrthoDB" id="6102021at2759"/>
<keyword evidence="5" id="KW-0646">Protease inhibitor</keyword>
<dbReference type="AlphaFoldDB" id="A0A210Q0Q0"/>
<reference evidence="12 13" key="1">
    <citation type="journal article" date="2017" name="Nat. Ecol. Evol.">
        <title>Scallop genome provides insights into evolution of bilaterian karyotype and development.</title>
        <authorList>
            <person name="Wang S."/>
            <person name="Zhang J."/>
            <person name="Jiao W."/>
            <person name="Li J."/>
            <person name="Xun X."/>
            <person name="Sun Y."/>
            <person name="Guo X."/>
            <person name="Huan P."/>
            <person name="Dong B."/>
            <person name="Zhang L."/>
            <person name="Hu X."/>
            <person name="Sun X."/>
            <person name="Wang J."/>
            <person name="Zhao C."/>
            <person name="Wang Y."/>
            <person name="Wang D."/>
            <person name="Huang X."/>
            <person name="Wang R."/>
            <person name="Lv J."/>
            <person name="Li Y."/>
            <person name="Zhang Z."/>
            <person name="Liu B."/>
            <person name="Lu W."/>
            <person name="Hui Y."/>
            <person name="Liang J."/>
            <person name="Zhou Z."/>
            <person name="Hou R."/>
            <person name="Li X."/>
            <person name="Liu Y."/>
            <person name="Li H."/>
            <person name="Ning X."/>
            <person name="Lin Y."/>
            <person name="Zhao L."/>
            <person name="Xing Q."/>
            <person name="Dou J."/>
            <person name="Li Y."/>
            <person name="Mao J."/>
            <person name="Guo H."/>
            <person name="Dou H."/>
            <person name="Li T."/>
            <person name="Mu C."/>
            <person name="Jiang W."/>
            <person name="Fu Q."/>
            <person name="Fu X."/>
            <person name="Miao Y."/>
            <person name="Liu J."/>
            <person name="Yu Q."/>
            <person name="Li R."/>
            <person name="Liao H."/>
            <person name="Li X."/>
            <person name="Kong Y."/>
            <person name="Jiang Z."/>
            <person name="Chourrout D."/>
            <person name="Li R."/>
            <person name="Bao Z."/>
        </authorList>
    </citation>
    <scope>NUCLEOTIDE SEQUENCE [LARGE SCALE GENOMIC DNA]</scope>
    <source>
        <strain evidence="12 13">PY_sf001</strain>
    </source>
</reference>
<keyword evidence="7" id="KW-0481">Metalloenzyme inhibitor</keyword>
<dbReference type="GO" id="GO:0002020">
    <property type="term" value="F:protease binding"/>
    <property type="evidence" value="ECO:0007669"/>
    <property type="project" value="TreeGrafter"/>
</dbReference>
<dbReference type="InterPro" id="IPR001820">
    <property type="entry name" value="TIMP"/>
</dbReference>
<dbReference type="Gene3D" id="2.40.50.120">
    <property type="match status" value="1"/>
</dbReference>
<evidence type="ECO:0000256" key="9">
    <source>
        <dbReference type="PIRSR" id="PIRSR601820-3"/>
    </source>
</evidence>
<evidence type="ECO:0000256" key="8">
    <source>
        <dbReference type="PIRSR" id="PIRSR601820-1"/>
    </source>
</evidence>
<feature type="chain" id="PRO_5012261923" evidence="10">
    <location>
        <begin position="23"/>
        <end position="204"/>
    </location>
</feature>
<evidence type="ECO:0000256" key="3">
    <source>
        <dbReference type="ARBA" id="ARBA00022525"/>
    </source>
</evidence>
<accession>A0A210Q0Q0</accession>
<feature type="domain" description="NTR" evidence="11">
    <location>
        <begin position="24"/>
        <end position="149"/>
    </location>
</feature>
<dbReference type="Gene3D" id="3.90.370.10">
    <property type="entry name" value="Tissue inhibitor of metalloproteinase-1. Chain B, domain 1"/>
    <property type="match status" value="1"/>
</dbReference>